<accession>A0A2N8ZJI6</accession>
<dbReference type="GO" id="GO:0005524">
    <property type="term" value="F:ATP binding"/>
    <property type="evidence" value="ECO:0007669"/>
    <property type="project" value="UniProtKB-KW"/>
</dbReference>
<dbReference type="PANTHER" id="PTHR42771">
    <property type="entry name" value="IRON(3+)-HYDROXAMATE IMPORT ATP-BINDING PROTEIN FHUC"/>
    <property type="match status" value="1"/>
</dbReference>
<dbReference type="KEGG" id="vta:B0473"/>
<evidence type="ECO:0000259" key="11">
    <source>
        <dbReference type="PROSITE" id="PS50893"/>
    </source>
</evidence>
<name>A0A2N8ZJI6_9VIBR</name>
<evidence type="ECO:0000256" key="10">
    <source>
        <dbReference type="ARBA" id="ARBA00023136"/>
    </source>
</evidence>
<reference evidence="12 13" key="1">
    <citation type="submission" date="2017-10" db="EMBL/GenBank/DDBJ databases">
        <authorList>
            <person name="Banno H."/>
            <person name="Chua N.-H."/>
        </authorList>
    </citation>
    <scope>NUCLEOTIDE SEQUENCE [LARGE SCALE GENOMIC DNA]</scope>
    <source>
        <strain evidence="12">Vibrio tapetis CECT4600</strain>
    </source>
</reference>
<dbReference type="GO" id="GO:0006826">
    <property type="term" value="P:iron ion transport"/>
    <property type="evidence" value="ECO:0007669"/>
    <property type="project" value="UniProtKB-KW"/>
</dbReference>
<evidence type="ECO:0000313" key="13">
    <source>
        <dbReference type="Proteomes" id="UP000235828"/>
    </source>
</evidence>
<sequence length="295" mass="32191">MGFIYFGLLLEADNSVLIMTNFDSEMDGHPTLSAENLTLGYGSKIICEALDVTIPSGKLTVIVGPNGCGKSTLLKCLCRLLKPKQGHVILNGEQIQRIPSKEIAKLLGFLPQSSSTPERVTVAELVARGRHAHQGLFSQWSIEDEHAVKQAMHVTRIEAFADHTVDALSGGQLQRVWIAMLLAQQTPILMLDEPTTYLDISHQLELLELFKKLKQKLGNTVVAVLHDLNQACRYADNLIVLSGGKIVAQGPPNELMTESLVKQVFGLDSLIMPDPVTGSPMVVPKAPLIPDVCEQ</sequence>
<evidence type="ECO:0000256" key="6">
    <source>
        <dbReference type="ARBA" id="ARBA00022741"/>
    </source>
</evidence>
<dbReference type="PANTHER" id="PTHR42771:SF12">
    <property type="entry name" value="FE(3+) DICITRATE TRANSPORT ATP-BINDING PROTEIN FECE-RELATED"/>
    <property type="match status" value="1"/>
</dbReference>
<proteinExistence type="inferred from homology"/>
<protein>
    <submittedName>
        <fullName evidence="12">Iron-enterobactin transporter subunit ATP-binding component of ABC superfamily</fullName>
    </submittedName>
</protein>
<dbReference type="PROSITE" id="PS50893">
    <property type="entry name" value="ABC_TRANSPORTER_2"/>
    <property type="match status" value="1"/>
</dbReference>
<dbReference type="CDD" id="cd03214">
    <property type="entry name" value="ABC_Iron-Siderophores_B12_Hemin"/>
    <property type="match status" value="1"/>
</dbReference>
<dbReference type="Gene3D" id="3.40.50.300">
    <property type="entry name" value="P-loop containing nucleotide triphosphate hydrolases"/>
    <property type="match status" value="1"/>
</dbReference>
<keyword evidence="13" id="KW-1185">Reference proteome</keyword>
<feature type="domain" description="ABC transporter" evidence="11">
    <location>
        <begin position="32"/>
        <end position="268"/>
    </location>
</feature>
<keyword evidence="5" id="KW-0410">Iron transport</keyword>
<dbReference type="InterPro" id="IPR051535">
    <property type="entry name" value="Siderophore_ABC-ATPase"/>
</dbReference>
<dbReference type="InterPro" id="IPR003593">
    <property type="entry name" value="AAA+_ATPase"/>
</dbReference>
<keyword evidence="4" id="KW-1003">Cell membrane</keyword>
<dbReference type="InterPro" id="IPR003439">
    <property type="entry name" value="ABC_transporter-like_ATP-bd"/>
</dbReference>
<keyword evidence="6" id="KW-0547">Nucleotide-binding</keyword>
<dbReference type="FunFam" id="3.40.50.300:FF:000134">
    <property type="entry name" value="Iron-enterobactin ABC transporter ATP-binding protein"/>
    <property type="match status" value="1"/>
</dbReference>
<comment type="similarity">
    <text evidence="2">Belongs to the ABC transporter superfamily.</text>
</comment>
<dbReference type="EMBL" id="LT960612">
    <property type="protein sequence ID" value="SON52084.1"/>
    <property type="molecule type" value="Genomic_DNA"/>
</dbReference>
<keyword evidence="10" id="KW-0472">Membrane</keyword>
<keyword evidence="9" id="KW-0406">Ion transport</keyword>
<keyword evidence="3" id="KW-0813">Transport</keyword>
<gene>
    <name evidence="12" type="primary">fepC</name>
    <name evidence="12" type="ORF">VTAP4600_B0473</name>
</gene>
<keyword evidence="8" id="KW-0408">Iron</keyword>
<dbReference type="AlphaFoldDB" id="A0A2N8ZJI6"/>
<evidence type="ECO:0000313" key="12">
    <source>
        <dbReference type="EMBL" id="SON52084.1"/>
    </source>
</evidence>
<dbReference type="InterPro" id="IPR017871">
    <property type="entry name" value="ABC_transporter-like_CS"/>
</dbReference>
<evidence type="ECO:0000256" key="9">
    <source>
        <dbReference type="ARBA" id="ARBA00023065"/>
    </source>
</evidence>
<evidence type="ECO:0000256" key="1">
    <source>
        <dbReference type="ARBA" id="ARBA00004202"/>
    </source>
</evidence>
<evidence type="ECO:0000256" key="2">
    <source>
        <dbReference type="ARBA" id="ARBA00005417"/>
    </source>
</evidence>
<keyword evidence="7 12" id="KW-0067">ATP-binding</keyword>
<dbReference type="GO" id="GO:0005886">
    <property type="term" value="C:plasma membrane"/>
    <property type="evidence" value="ECO:0007669"/>
    <property type="project" value="UniProtKB-SubCell"/>
</dbReference>
<dbReference type="SMART" id="SM00382">
    <property type="entry name" value="AAA"/>
    <property type="match status" value="1"/>
</dbReference>
<dbReference type="SUPFAM" id="SSF52540">
    <property type="entry name" value="P-loop containing nucleoside triphosphate hydrolases"/>
    <property type="match status" value="1"/>
</dbReference>
<dbReference type="InterPro" id="IPR027417">
    <property type="entry name" value="P-loop_NTPase"/>
</dbReference>
<evidence type="ECO:0000256" key="5">
    <source>
        <dbReference type="ARBA" id="ARBA00022496"/>
    </source>
</evidence>
<comment type="subcellular location">
    <subcellularLocation>
        <location evidence="1">Cell membrane</location>
        <topology evidence="1">Peripheral membrane protein</topology>
    </subcellularLocation>
</comment>
<organism evidence="12 13">
    <name type="scientific">Vibrio tapetis subsp. tapetis</name>
    <dbReference type="NCBI Taxonomy" id="1671868"/>
    <lineage>
        <taxon>Bacteria</taxon>
        <taxon>Pseudomonadati</taxon>
        <taxon>Pseudomonadota</taxon>
        <taxon>Gammaproteobacteria</taxon>
        <taxon>Vibrionales</taxon>
        <taxon>Vibrionaceae</taxon>
        <taxon>Vibrio</taxon>
    </lineage>
</organism>
<dbReference type="GO" id="GO:0016887">
    <property type="term" value="F:ATP hydrolysis activity"/>
    <property type="evidence" value="ECO:0007669"/>
    <property type="project" value="InterPro"/>
</dbReference>
<evidence type="ECO:0000256" key="8">
    <source>
        <dbReference type="ARBA" id="ARBA00023004"/>
    </source>
</evidence>
<dbReference type="Proteomes" id="UP000235828">
    <property type="component" value="Chromosome B"/>
</dbReference>
<dbReference type="Pfam" id="PF00005">
    <property type="entry name" value="ABC_tran"/>
    <property type="match status" value="1"/>
</dbReference>
<evidence type="ECO:0000256" key="3">
    <source>
        <dbReference type="ARBA" id="ARBA00022448"/>
    </source>
</evidence>
<evidence type="ECO:0000256" key="4">
    <source>
        <dbReference type="ARBA" id="ARBA00022475"/>
    </source>
</evidence>
<evidence type="ECO:0000256" key="7">
    <source>
        <dbReference type="ARBA" id="ARBA00022840"/>
    </source>
</evidence>
<dbReference type="PROSITE" id="PS00211">
    <property type="entry name" value="ABC_TRANSPORTER_1"/>
    <property type="match status" value="1"/>
</dbReference>